<evidence type="ECO:0000256" key="8">
    <source>
        <dbReference type="ARBA" id="ARBA00023033"/>
    </source>
</evidence>
<dbReference type="GO" id="GO:0009636">
    <property type="term" value="P:response to toxic substance"/>
    <property type="evidence" value="ECO:0007669"/>
    <property type="project" value="UniProtKB-KW"/>
</dbReference>
<keyword evidence="5" id="KW-0288">FMN</keyword>
<comment type="caution">
    <text evidence="12">The sequence shown here is derived from an EMBL/GenBank/DDBJ whole genome shotgun (WGS) entry which is preliminary data.</text>
</comment>
<dbReference type="PANTHER" id="PTHR42747">
    <property type="entry name" value="NITRONATE MONOOXYGENASE-RELATED"/>
    <property type="match status" value="1"/>
</dbReference>
<evidence type="ECO:0000313" key="12">
    <source>
        <dbReference type="EMBL" id="ROO26025.1"/>
    </source>
</evidence>
<dbReference type="SUPFAM" id="SSF51412">
    <property type="entry name" value="Inosine monophosphate dehydrogenase (IMPDH)"/>
    <property type="match status" value="1"/>
</dbReference>
<evidence type="ECO:0000256" key="9">
    <source>
        <dbReference type="ARBA" id="ARBA00031155"/>
    </source>
</evidence>
<keyword evidence="4" id="KW-0285">Flavoprotein</keyword>
<keyword evidence="13" id="KW-1185">Reference proteome</keyword>
<protein>
    <recommendedName>
        <fullName evidence="11">Nitronate monooxygenase</fullName>
    </recommendedName>
    <alternativeName>
        <fullName evidence="9">Propionate 3-nitronate monooxygenase</fullName>
    </alternativeName>
</protein>
<evidence type="ECO:0000256" key="4">
    <source>
        <dbReference type="ARBA" id="ARBA00022630"/>
    </source>
</evidence>
<dbReference type="CDD" id="cd04730">
    <property type="entry name" value="NPD_like"/>
    <property type="match status" value="1"/>
</dbReference>
<evidence type="ECO:0000256" key="1">
    <source>
        <dbReference type="ARBA" id="ARBA00001917"/>
    </source>
</evidence>
<dbReference type="Pfam" id="PF03060">
    <property type="entry name" value="NMO"/>
    <property type="match status" value="1"/>
</dbReference>
<keyword evidence="8" id="KW-0503">Monooxygenase</keyword>
<keyword evidence="6" id="KW-0547">Nucleotide-binding</keyword>
<evidence type="ECO:0000256" key="11">
    <source>
        <dbReference type="ARBA" id="ARBA00067136"/>
    </source>
</evidence>
<dbReference type="AlphaFoldDB" id="A0A423PKA2"/>
<evidence type="ECO:0000256" key="5">
    <source>
        <dbReference type="ARBA" id="ARBA00022643"/>
    </source>
</evidence>
<dbReference type="FunFam" id="3.20.20.70:FF:000154">
    <property type="entry name" value="Probable nitronate monooxygenase"/>
    <property type="match status" value="1"/>
</dbReference>
<comment type="similarity">
    <text evidence="2">Belongs to the nitronate monooxygenase family. NMO class I subfamily.</text>
</comment>
<dbReference type="RefSeq" id="WP_123631589.1">
    <property type="nucleotide sequence ID" value="NZ_AYKH01000024.1"/>
</dbReference>
<evidence type="ECO:0000256" key="2">
    <source>
        <dbReference type="ARBA" id="ARBA00009881"/>
    </source>
</evidence>
<organism evidence="12 13">
    <name type="scientific">Salinisphaera orenii MK-B5</name>
    <dbReference type="NCBI Taxonomy" id="856730"/>
    <lineage>
        <taxon>Bacteria</taxon>
        <taxon>Pseudomonadati</taxon>
        <taxon>Pseudomonadota</taxon>
        <taxon>Gammaproteobacteria</taxon>
        <taxon>Salinisphaerales</taxon>
        <taxon>Salinisphaeraceae</taxon>
        <taxon>Salinisphaera</taxon>
    </lineage>
</organism>
<dbReference type="GO" id="GO:0051213">
    <property type="term" value="F:dioxygenase activity"/>
    <property type="evidence" value="ECO:0007669"/>
    <property type="project" value="UniProtKB-KW"/>
</dbReference>
<sequence length="356" mass="36828">MTTSASRVTDALGITHPIIQAPMAGGTTTPALVAAVAEAGGLGSIGAGYLSPAAVTEAIAETRARTARPFAVNLFIPQPFTADATRIDRANGHLDAFRAELGLSRPDTPARYAPDFEDQFEAVIEAGVPVFSFTFGALDAARIQRLQAAGTCVVGTATTVVEARHLETIGVDMIVAQGAEAGGHRGTFLGDAADGLIGTMALVPQVVDAVSIPVIASGGIMDGRGMAAARMLGAEAVQMGSAFLACDESGAKPAHKQAVLAASDTPTAITRAFSGKPARGLRNRFIDTLGPFEHELPDYPVQNAWTKDIRATAGARDRPEFMSLWAGQAAGMARAEGAGALVARLADDLEAHWTRR</sequence>
<comment type="cofactor">
    <cofactor evidence="1">
        <name>FMN</name>
        <dbReference type="ChEBI" id="CHEBI:58210"/>
    </cofactor>
</comment>
<dbReference type="GO" id="GO:0018580">
    <property type="term" value="F:nitronate monooxygenase activity"/>
    <property type="evidence" value="ECO:0007669"/>
    <property type="project" value="InterPro"/>
</dbReference>
<keyword evidence="12" id="KW-0223">Dioxygenase</keyword>
<keyword evidence="7" id="KW-0560">Oxidoreductase</keyword>
<accession>A0A423PKA2</accession>
<evidence type="ECO:0000256" key="7">
    <source>
        <dbReference type="ARBA" id="ARBA00023002"/>
    </source>
</evidence>
<dbReference type="Proteomes" id="UP000283993">
    <property type="component" value="Unassembled WGS sequence"/>
</dbReference>
<dbReference type="PANTHER" id="PTHR42747:SF3">
    <property type="entry name" value="NITRONATE MONOOXYGENASE-RELATED"/>
    <property type="match status" value="1"/>
</dbReference>
<evidence type="ECO:0000256" key="10">
    <source>
        <dbReference type="ARBA" id="ARBA00049401"/>
    </source>
</evidence>
<comment type="catalytic activity">
    <reaction evidence="10">
        <text>3 propionate 3-nitronate + 3 O2 + H2O = 3 3-oxopropanoate + 2 nitrate + nitrite + H2O2 + 3 H(+)</text>
        <dbReference type="Rhea" id="RHEA:57332"/>
        <dbReference type="ChEBI" id="CHEBI:15377"/>
        <dbReference type="ChEBI" id="CHEBI:15378"/>
        <dbReference type="ChEBI" id="CHEBI:15379"/>
        <dbReference type="ChEBI" id="CHEBI:16240"/>
        <dbReference type="ChEBI" id="CHEBI:16301"/>
        <dbReference type="ChEBI" id="CHEBI:17632"/>
        <dbReference type="ChEBI" id="CHEBI:33190"/>
        <dbReference type="ChEBI" id="CHEBI:136067"/>
    </reaction>
</comment>
<gene>
    <name evidence="12" type="ORF">SAOR_11615</name>
</gene>
<proteinExistence type="inferred from homology"/>
<reference evidence="12 13" key="1">
    <citation type="submission" date="2013-10" db="EMBL/GenBank/DDBJ databases">
        <title>Salinisphaera orenii MK-B5 Genome Sequencing.</title>
        <authorList>
            <person name="Lai Q."/>
            <person name="Li C."/>
            <person name="Shao Z."/>
        </authorList>
    </citation>
    <scope>NUCLEOTIDE SEQUENCE [LARGE SCALE GENOMIC DNA]</scope>
    <source>
        <strain evidence="12 13">MK-B5</strain>
    </source>
</reference>
<keyword evidence="3" id="KW-0216">Detoxification</keyword>
<name>A0A423PKA2_9GAMM</name>
<evidence type="ECO:0000256" key="6">
    <source>
        <dbReference type="ARBA" id="ARBA00022741"/>
    </source>
</evidence>
<dbReference type="InterPro" id="IPR013785">
    <property type="entry name" value="Aldolase_TIM"/>
</dbReference>
<dbReference type="EMBL" id="AYKH01000024">
    <property type="protein sequence ID" value="ROO26025.1"/>
    <property type="molecule type" value="Genomic_DNA"/>
</dbReference>
<evidence type="ECO:0000256" key="3">
    <source>
        <dbReference type="ARBA" id="ARBA00022575"/>
    </source>
</evidence>
<dbReference type="GO" id="GO:0000166">
    <property type="term" value="F:nucleotide binding"/>
    <property type="evidence" value="ECO:0007669"/>
    <property type="project" value="UniProtKB-KW"/>
</dbReference>
<dbReference type="InterPro" id="IPR004136">
    <property type="entry name" value="NMO"/>
</dbReference>
<dbReference type="Gene3D" id="3.20.20.70">
    <property type="entry name" value="Aldolase class I"/>
    <property type="match status" value="1"/>
</dbReference>
<evidence type="ECO:0000313" key="13">
    <source>
        <dbReference type="Proteomes" id="UP000283993"/>
    </source>
</evidence>